<dbReference type="Proteomes" id="UP000033109">
    <property type="component" value="Chromosome"/>
</dbReference>
<dbReference type="KEGG" id="pko:PKOR_16365"/>
<gene>
    <name evidence="1" type="ORF">PKOR_16365</name>
</gene>
<dbReference type="OrthoDB" id="6691177at2"/>
<proteinExistence type="predicted"/>
<name>A0A0E3ZI20_9BACT</name>
<evidence type="ECO:0008006" key="3">
    <source>
        <dbReference type="Google" id="ProtNLM"/>
    </source>
</evidence>
<evidence type="ECO:0000313" key="2">
    <source>
        <dbReference type="Proteomes" id="UP000033109"/>
    </source>
</evidence>
<dbReference type="PATRIC" id="fig|400092.3.peg.3588"/>
<dbReference type="EMBL" id="CP009621">
    <property type="protein sequence ID" value="AKD04373.1"/>
    <property type="molecule type" value="Genomic_DNA"/>
</dbReference>
<protein>
    <recommendedName>
        <fullName evidence="3">Restriction endonuclease type IV Mrr domain-containing protein</fullName>
    </recommendedName>
</protein>
<dbReference type="AlphaFoldDB" id="A0A0E3ZI20"/>
<sequence>MKINQILGLNKSQAELDFVDIDIGQDLPLFIDPFFLSIKRDNWSVEATLTIKSFFDRLVNLIRNNNEPEAKALFAHLSEPNSTCLGMSMGDPRGRGVGDTDAVKIYESLLKSRAIQTGLIRDIEDNILFVDNFGKDKLSDMTTNIITKHLIQYTQNQCNLHNIPLRKGVTSGYFWSRADNAWISEYTEMLVINNKKILLVPKGIVSFSKSYTPTKYYEQFVLDYLQNEHLTLGSALVQKRKDGTPYVTKKSVEEENPFSKTFLRKFTQDHPEVLQQFKEETDVNSIPDSDLTGVSLRSISSSLIARLQSIPSGSESASDFHNIIIGILEILFYPQLINPVKEREIHDGRKRIDLTFDNASKRGIFQRLSHNMNIPCPYIFIECKNYTRDVANPELDQLSGRFSTNRGKVGFLVCRNIDNMDVFLSRCRDTFSDGRGLIIPLVDQDLVKLLQNVNDGENEYTEQFLSDRIREVTIN</sequence>
<dbReference type="RefSeq" id="WP_046312156.1">
    <property type="nucleotide sequence ID" value="NZ_CBCSCY010000049.1"/>
</dbReference>
<accession>A0A0E3ZI20</accession>
<reference evidence="1 2" key="1">
    <citation type="journal article" date="2015" name="Sci. Rep.">
        <title>Unraveling adaptation of Pontibacter korlensis to radiation and infertility in desert through complete genome and comparative transcriptomic analysis.</title>
        <authorList>
            <person name="Dai J."/>
            <person name="Dai W."/>
            <person name="Qiu C."/>
            <person name="Yang Z."/>
            <person name="Zhang Y."/>
            <person name="Zhou M."/>
            <person name="Zhang L."/>
            <person name="Fang C."/>
            <person name="Gao Q."/>
            <person name="Yang Q."/>
            <person name="Li X."/>
            <person name="Wang Z."/>
            <person name="Wang Z."/>
            <person name="Jia Z."/>
            <person name="Chen X."/>
        </authorList>
    </citation>
    <scope>NUCLEOTIDE SEQUENCE [LARGE SCALE GENOMIC DNA]</scope>
    <source>
        <strain evidence="1 2">X14-1T</strain>
    </source>
</reference>
<organism evidence="1 2">
    <name type="scientific">Pontibacter korlensis</name>
    <dbReference type="NCBI Taxonomy" id="400092"/>
    <lineage>
        <taxon>Bacteria</taxon>
        <taxon>Pseudomonadati</taxon>
        <taxon>Bacteroidota</taxon>
        <taxon>Cytophagia</taxon>
        <taxon>Cytophagales</taxon>
        <taxon>Hymenobacteraceae</taxon>
        <taxon>Pontibacter</taxon>
    </lineage>
</organism>
<evidence type="ECO:0000313" key="1">
    <source>
        <dbReference type="EMBL" id="AKD04373.1"/>
    </source>
</evidence>
<dbReference type="HOGENOM" id="CLU_044710_0_0_10"/>
<keyword evidence="2" id="KW-1185">Reference proteome</keyword>